<sequence>MSNKDRFILLSFDVEEFDMPLEYNYQISKQEQLTVGKKGMDRIMPVLNHTNIQATLFTTANFADHFPELIRGLSEQHEIASHTYYHSHFENEHLLSSKQKLETITGKPVYGLRMPRMRSVDMDEVKKAGYQYDSSINPTWLPGRYNNLHLPRTLYRDTGMLRLPASVSPNLRIPLFWLSFKNMPLQLFKFLALQTLKKDGYLCLYFHPWEFVDIHEYQLPLFTRRWCKDQLLERLENIIQYLQKEGEFISTRSFINKKPR</sequence>
<evidence type="ECO:0000259" key="1">
    <source>
        <dbReference type="Pfam" id="PF01522"/>
    </source>
</evidence>
<dbReference type="PANTHER" id="PTHR47561:SF1">
    <property type="entry name" value="POLYSACCHARIDE DEACETYLASE FAMILY PROTEIN (AFU_ORTHOLOGUE AFUA_6G05030)"/>
    <property type="match status" value="1"/>
</dbReference>
<dbReference type="GO" id="GO:0005975">
    <property type="term" value="P:carbohydrate metabolic process"/>
    <property type="evidence" value="ECO:0007669"/>
    <property type="project" value="InterPro"/>
</dbReference>
<comment type="caution">
    <text evidence="2">The sequence shown here is derived from an EMBL/GenBank/DDBJ whole genome shotgun (WGS) entry which is preliminary data.</text>
</comment>
<reference evidence="2 3" key="1">
    <citation type="submission" date="2019-03" db="EMBL/GenBank/DDBJ databases">
        <title>Genomic Encyclopedia of Archaeal and Bacterial Type Strains, Phase II (KMG-II): from individual species to whole genera.</title>
        <authorList>
            <person name="Goeker M."/>
        </authorList>
    </citation>
    <scope>NUCLEOTIDE SEQUENCE [LARGE SCALE GENOMIC DNA]</scope>
    <source>
        <strain evidence="2 3">DSM 28323</strain>
    </source>
</reference>
<evidence type="ECO:0000313" key="2">
    <source>
        <dbReference type="EMBL" id="TDO29097.1"/>
    </source>
</evidence>
<evidence type="ECO:0000313" key="3">
    <source>
        <dbReference type="Proteomes" id="UP000295741"/>
    </source>
</evidence>
<dbReference type="InterPro" id="IPR011330">
    <property type="entry name" value="Glyco_hydro/deAcase_b/a-brl"/>
</dbReference>
<dbReference type="RefSeq" id="WP_133473704.1">
    <property type="nucleotide sequence ID" value="NZ_SNWP01000010.1"/>
</dbReference>
<dbReference type="SUPFAM" id="SSF88713">
    <property type="entry name" value="Glycoside hydrolase/deacetylase"/>
    <property type="match status" value="1"/>
</dbReference>
<dbReference type="OrthoDB" id="9806342at2"/>
<protein>
    <submittedName>
        <fullName evidence="2">Uncharacterized protein DUF3473</fullName>
    </submittedName>
</protein>
<gene>
    <name evidence="2" type="ORF">BC659_1180</name>
</gene>
<feature type="domain" description="NodB homology" evidence="1">
    <location>
        <begin position="37"/>
        <end position="131"/>
    </location>
</feature>
<dbReference type="PANTHER" id="PTHR47561">
    <property type="entry name" value="POLYSACCHARIDE DEACETYLASE FAMILY PROTEIN (AFU_ORTHOLOGUE AFUA_6G05030)"/>
    <property type="match status" value="1"/>
</dbReference>
<dbReference type="Gene3D" id="3.20.20.370">
    <property type="entry name" value="Glycoside hydrolase/deacetylase"/>
    <property type="match status" value="1"/>
</dbReference>
<dbReference type="InterPro" id="IPR045235">
    <property type="entry name" value="PuuE_HpPgdA-like"/>
</dbReference>
<proteinExistence type="predicted"/>
<dbReference type="Pfam" id="PF01522">
    <property type="entry name" value="Polysacc_deac_1"/>
    <property type="match status" value="1"/>
</dbReference>
<dbReference type="Proteomes" id="UP000295741">
    <property type="component" value="Unassembled WGS sequence"/>
</dbReference>
<dbReference type="InterPro" id="IPR002509">
    <property type="entry name" value="NODB_dom"/>
</dbReference>
<organism evidence="2 3">
    <name type="scientific">Sediminibacterium goheungense</name>
    <dbReference type="NCBI Taxonomy" id="1086393"/>
    <lineage>
        <taxon>Bacteria</taxon>
        <taxon>Pseudomonadati</taxon>
        <taxon>Bacteroidota</taxon>
        <taxon>Chitinophagia</taxon>
        <taxon>Chitinophagales</taxon>
        <taxon>Chitinophagaceae</taxon>
        <taxon>Sediminibacterium</taxon>
    </lineage>
</organism>
<dbReference type="EMBL" id="SNWP01000010">
    <property type="protein sequence ID" value="TDO29097.1"/>
    <property type="molecule type" value="Genomic_DNA"/>
</dbReference>
<accession>A0A4R6J2G2</accession>
<name>A0A4R6J2G2_9BACT</name>
<dbReference type="CDD" id="cd10941">
    <property type="entry name" value="CE4_PuuE_HpPgdA_like_2"/>
    <property type="match status" value="1"/>
</dbReference>
<dbReference type="GO" id="GO:0016810">
    <property type="term" value="F:hydrolase activity, acting on carbon-nitrogen (but not peptide) bonds"/>
    <property type="evidence" value="ECO:0007669"/>
    <property type="project" value="InterPro"/>
</dbReference>
<keyword evidence="3" id="KW-1185">Reference proteome</keyword>
<dbReference type="AlphaFoldDB" id="A0A4R6J2G2"/>